<evidence type="ECO:0000313" key="2">
    <source>
        <dbReference type="EMBL" id="RDB37056.1"/>
    </source>
</evidence>
<keyword evidence="1" id="KW-1133">Transmembrane helix</keyword>
<gene>
    <name evidence="2" type="ORF">DCC88_02045</name>
</gene>
<evidence type="ECO:0000313" key="3">
    <source>
        <dbReference type="Proteomes" id="UP000253934"/>
    </source>
</evidence>
<accession>A0A369L0T0</accession>
<evidence type="ECO:0000256" key="1">
    <source>
        <dbReference type="SAM" id="Phobius"/>
    </source>
</evidence>
<sequence length="282" mass="32603">MSKENNQLGQTLVSGIIFLLLTLICVLYFLFISETYMRNQVNIQKNREELILKSSKIANILNEISVNNFNIISSLITFENAYAESFEIGSYFAFSQPYWKTYSLHKSKIGDEINYINTDTKNGLNKIYSSFALQSARGLLLAKSLAEKNSQLVNSLPYEMSRLFVQSSNSFVFCLALESQTDLYNKPGIHNFSLLENLYSFYLQKDSCKIFRPQKNIIKSIAYFSFIQYHTSQDIIDYSKVSHDFNKHSYGIWYVPVVNTQEFFNELKFVSNKYVIARGCPT</sequence>
<keyword evidence="3" id="KW-1185">Reference proteome</keyword>
<reference evidence="2" key="1">
    <citation type="submission" date="2018-04" db="EMBL/GenBank/DDBJ databases">
        <title>Draft genome sequence of the Candidatus Spirobacillus cienkowskii, a pathogen of freshwater Daphnia species, reconstructed from hemolymph metagenomic reads.</title>
        <authorList>
            <person name="Bresciani L."/>
            <person name="Lemos L.N."/>
            <person name="Wale N."/>
            <person name="Lin J.Y."/>
            <person name="Fernandes G.R."/>
            <person name="Duffy M.A."/>
            <person name="Rodrigues J.M."/>
        </authorList>
    </citation>
    <scope>NUCLEOTIDE SEQUENCE [LARGE SCALE GENOMIC DNA]</scope>
    <source>
        <strain evidence="2">Binning01</strain>
    </source>
</reference>
<name>A0A369L0T0_9BACT</name>
<comment type="caution">
    <text evidence="2">The sequence shown here is derived from an EMBL/GenBank/DDBJ whole genome shotgun (WGS) entry which is preliminary data.</text>
</comment>
<dbReference type="AlphaFoldDB" id="A0A369L0T0"/>
<dbReference type="Proteomes" id="UP000253934">
    <property type="component" value="Unassembled WGS sequence"/>
</dbReference>
<keyword evidence="1" id="KW-0472">Membrane</keyword>
<dbReference type="EMBL" id="QOVW01000011">
    <property type="protein sequence ID" value="RDB37056.1"/>
    <property type="molecule type" value="Genomic_DNA"/>
</dbReference>
<organism evidence="2 3">
    <name type="scientific">Spirobacillus cienkowskii</name>
    <dbReference type="NCBI Taxonomy" id="495820"/>
    <lineage>
        <taxon>Bacteria</taxon>
        <taxon>Pseudomonadati</taxon>
        <taxon>Bdellovibrionota</taxon>
        <taxon>Oligoflexia</taxon>
        <taxon>Silvanigrellales</taxon>
        <taxon>Spirobacillus</taxon>
    </lineage>
</organism>
<keyword evidence="1" id="KW-0812">Transmembrane</keyword>
<protein>
    <submittedName>
        <fullName evidence="2">Uncharacterized protein</fullName>
    </submittedName>
</protein>
<feature type="transmembrane region" description="Helical" evidence="1">
    <location>
        <begin position="12"/>
        <end position="31"/>
    </location>
</feature>
<proteinExistence type="predicted"/>